<protein>
    <submittedName>
        <fullName evidence="1">Uncharacterized protein</fullName>
    </submittedName>
</protein>
<reference evidence="1" key="1">
    <citation type="submission" date="2024-12" db="EMBL/GenBank/DDBJ databases">
        <title>Comparative genomics and development of molecular markers within Purpureocillium lilacinum and among Purpureocillium species.</title>
        <authorList>
            <person name="Yeh Z.-Y."/>
            <person name="Ni N.-T."/>
            <person name="Lo P.-H."/>
            <person name="Mushyakhwo K."/>
            <person name="Lin C.-F."/>
            <person name="Nai Y.-S."/>
        </authorList>
    </citation>
    <scope>NUCLEOTIDE SEQUENCE</scope>
    <source>
        <strain evidence="1">NCHU-NPUST-175</strain>
    </source>
</reference>
<dbReference type="EMBL" id="JBGNUJ010000005">
    <property type="protein sequence ID" value="KAL3959425.1"/>
    <property type="molecule type" value="Genomic_DNA"/>
</dbReference>
<keyword evidence="2" id="KW-1185">Reference proteome</keyword>
<sequence length="156" mass="16893">MGRPSLPYQGVSGSLKGSTSLGADYGYMSWSNETGSQYGNPTRAPANYTFTLPTPGTTGTGLLPMLTFNLALGTQVIRADLVPMTTCPPKNMTGDDPLGGKYKTVVWDGSLDSGEFAPAGRYKFVFRALRVYGDESKVEDYYVAESLPFRIEYKSS</sequence>
<accession>A0ACC4DSR7</accession>
<gene>
    <name evidence="1" type="ORF">ACCO45_006302</name>
</gene>
<evidence type="ECO:0000313" key="2">
    <source>
        <dbReference type="Proteomes" id="UP001638806"/>
    </source>
</evidence>
<evidence type="ECO:0000313" key="1">
    <source>
        <dbReference type="EMBL" id="KAL3959425.1"/>
    </source>
</evidence>
<comment type="caution">
    <text evidence="1">The sequence shown here is derived from an EMBL/GenBank/DDBJ whole genome shotgun (WGS) entry which is preliminary data.</text>
</comment>
<dbReference type="Proteomes" id="UP001638806">
    <property type="component" value="Unassembled WGS sequence"/>
</dbReference>
<organism evidence="1 2">
    <name type="scientific">Purpureocillium lilacinum</name>
    <name type="common">Paecilomyces lilacinus</name>
    <dbReference type="NCBI Taxonomy" id="33203"/>
    <lineage>
        <taxon>Eukaryota</taxon>
        <taxon>Fungi</taxon>
        <taxon>Dikarya</taxon>
        <taxon>Ascomycota</taxon>
        <taxon>Pezizomycotina</taxon>
        <taxon>Sordariomycetes</taxon>
        <taxon>Hypocreomycetidae</taxon>
        <taxon>Hypocreales</taxon>
        <taxon>Ophiocordycipitaceae</taxon>
        <taxon>Purpureocillium</taxon>
    </lineage>
</organism>
<name>A0ACC4DSR7_PURLI</name>
<proteinExistence type="predicted"/>